<accession>A0A3A2Z1H9</accession>
<keyword evidence="5" id="KW-1185">Reference proteome</keyword>
<dbReference type="OrthoDB" id="329835at2759"/>
<organism evidence="4 5">
    <name type="scientific">Aspergillus sclerotialis</name>
    <dbReference type="NCBI Taxonomy" id="2070753"/>
    <lineage>
        <taxon>Eukaryota</taxon>
        <taxon>Fungi</taxon>
        <taxon>Dikarya</taxon>
        <taxon>Ascomycota</taxon>
        <taxon>Pezizomycotina</taxon>
        <taxon>Eurotiomycetes</taxon>
        <taxon>Eurotiomycetidae</taxon>
        <taxon>Eurotiales</taxon>
        <taxon>Aspergillaceae</taxon>
        <taxon>Aspergillus</taxon>
        <taxon>Aspergillus subgen. Polypaecilum</taxon>
    </lineage>
</organism>
<keyword evidence="1" id="KW-0596">Phosphopantetheine</keyword>
<dbReference type="SUPFAM" id="SSF56801">
    <property type="entry name" value="Acetyl-CoA synthetase-like"/>
    <property type="match status" value="1"/>
</dbReference>
<dbReference type="Pfam" id="PF00501">
    <property type="entry name" value="AMP-binding"/>
    <property type="match status" value="1"/>
</dbReference>
<evidence type="ECO:0000313" key="5">
    <source>
        <dbReference type="Proteomes" id="UP000266188"/>
    </source>
</evidence>
<dbReference type="EMBL" id="MVGC01003697">
    <property type="protein sequence ID" value="RJE16600.1"/>
    <property type="molecule type" value="Genomic_DNA"/>
</dbReference>
<dbReference type="Proteomes" id="UP000266188">
    <property type="component" value="Unassembled WGS sequence"/>
</dbReference>
<dbReference type="InterPro" id="IPR000873">
    <property type="entry name" value="AMP-dep_synth/lig_dom"/>
</dbReference>
<gene>
    <name evidence="4" type="ORF">PHISCL_11063</name>
</gene>
<feature type="non-terminal residue" evidence="4">
    <location>
        <position position="64"/>
    </location>
</feature>
<name>A0A3A2Z1H9_9EURO</name>
<feature type="domain" description="AMP-dependent synthetase/ligase" evidence="3">
    <location>
        <begin position="2"/>
        <end position="54"/>
    </location>
</feature>
<dbReference type="Gene3D" id="3.40.50.980">
    <property type="match status" value="1"/>
</dbReference>
<reference evidence="5" key="1">
    <citation type="submission" date="2017-02" db="EMBL/GenBank/DDBJ databases">
        <authorList>
            <person name="Tafer H."/>
            <person name="Lopandic K."/>
        </authorList>
    </citation>
    <scope>NUCLEOTIDE SEQUENCE [LARGE SCALE GENOMIC DNA]</scope>
    <source>
        <strain evidence="5">CBS 366.77</strain>
    </source>
</reference>
<evidence type="ECO:0000256" key="1">
    <source>
        <dbReference type="ARBA" id="ARBA00022450"/>
    </source>
</evidence>
<evidence type="ECO:0000313" key="4">
    <source>
        <dbReference type="EMBL" id="RJE16600.1"/>
    </source>
</evidence>
<proteinExistence type="predicted"/>
<evidence type="ECO:0000256" key="2">
    <source>
        <dbReference type="ARBA" id="ARBA00022553"/>
    </source>
</evidence>
<dbReference type="STRING" id="2070753.A0A3A2Z1H9"/>
<protein>
    <submittedName>
        <fullName evidence="4">L-aminoadipate-semialdehyde dehydrogenase, large subunit</fullName>
    </submittedName>
</protein>
<comment type="caution">
    <text evidence="4">The sequence shown here is derived from an EMBL/GenBank/DDBJ whole genome shotgun (WGS) entry which is preliminary data.</text>
</comment>
<keyword evidence="2" id="KW-0597">Phosphoprotein</keyword>
<dbReference type="AlphaFoldDB" id="A0A3A2Z1H9"/>
<dbReference type="PANTHER" id="PTHR44845">
    <property type="entry name" value="CARRIER DOMAIN-CONTAINING PROTEIN"/>
    <property type="match status" value="1"/>
</dbReference>
<sequence>MVYAYRGVDLVVAVMGILKSGATFSVIDPAYPPERQNVYLDVARPRALVVIEKATRDAGELSEK</sequence>
<dbReference type="PANTHER" id="PTHR44845:SF1">
    <property type="entry name" value="L-2-AMINOADIPATE REDUCTASE"/>
    <property type="match status" value="1"/>
</dbReference>
<evidence type="ECO:0000259" key="3">
    <source>
        <dbReference type="Pfam" id="PF00501"/>
    </source>
</evidence>